<evidence type="ECO:0000259" key="3">
    <source>
        <dbReference type="PROSITE" id="PS50086"/>
    </source>
</evidence>
<dbReference type="OMA" id="FHPDIGY"/>
<dbReference type="PANTHER" id="PTHR22957:SF466">
    <property type="entry name" value="SI:DKEY-238D18.4"/>
    <property type="match status" value="1"/>
</dbReference>
<dbReference type="PANTHER" id="PTHR22957">
    <property type="entry name" value="TBC1 DOMAIN FAMILY MEMBER GTPASE-ACTIVATING PROTEIN"/>
    <property type="match status" value="1"/>
</dbReference>
<dbReference type="SMART" id="SM00164">
    <property type="entry name" value="TBC"/>
    <property type="match status" value="1"/>
</dbReference>
<dbReference type="eggNOG" id="KOG2197">
    <property type="taxonomic scope" value="Eukaryota"/>
</dbReference>
<dbReference type="Gene3D" id="1.10.8.270">
    <property type="entry name" value="putative rabgap domain of human tbc1 domain family member 14 like domains"/>
    <property type="match status" value="1"/>
</dbReference>
<dbReference type="EnsemblMetazoa" id="XM_011407407.2">
    <property type="protein sequence ID" value="XP_011405709.2"/>
    <property type="gene ID" value="LOC100640505"/>
</dbReference>
<reference evidence="4" key="2">
    <citation type="submission" date="2017-05" db="UniProtKB">
        <authorList>
            <consortium name="EnsemblMetazoa"/>
        </authorList>
    </citation>
    <scope>IDENTIFICATION</scope>
</reference>
<keyword evidence="5" id="KW-1185">Reference proteome</keyword>
<dbReference type="STRING" id="400682.A0A1X7U9S1"/>
<feature type="region of interest" description="Disordered" evidence="2">
    <location>
        <begin position="169"/>
        <end position="197"/>
    </location>
</feature>
<dbReference type="Pfam" id="PF00566">
    <property type="entry name" value="RabGAP-TBC"/>
    <property type="match status" value="1"/>
</dbReference>
<dbReference type="KEGG" id="aqu:100640505"/>
<feature type="compositionally biased region" description="Acidic residues" evidence="2">
    <location>
        <begin position="1"/>
        <end position="11"/>
    </location>
</feature>
<dbReference type="SUPFAM" id="SSF47923">
    <property type="entry name" value="Ypt/Rab-GAP domain of gyp1p"/>
    <property type="match status" value="2"/>
</dbReference>
<feature type="compositionally biased region" description="Basic and acidic residues" evidence="2">
    <location>
        <begin position="182"/>
        <end position="195"/>
    </location>
</feature>
<evidence type="ECO:0000313" key="5">
    <source>
        <dbReference type="Proteomes" id="UP000007879"/>
    </source>
</evidence>
<dbReference type="PROSITE" id="PS50086">
    <property type="entry name" value="TBC_RABGAP"/>
    <property type="match status" value="1"/>
</dbReference>
<accession>A0A1X7U9S1</accession>
<name>A0A1X7U9S1_AMPQE</name>
<dbReference type="Gene3D" id="1.10.472.80">
    <property type="entry name" value="Ypt/Rab-GAP domain of gyp1p, domain 3"/>
    <property type="match status" value="1"/>
</dbReference>
<feature type="domain" description="Rab-GAP TBC" evidence="3">
    <location>
        <begin position="73"/>
        <end position="394"/>
    </location>
</feature>
<evidence type="ECO:0000256" key="1">
    <source>
        <dbReference type="ARBA" id="ARBA00022468"/>
    </source>
</evidence>
<dbReference type="AlphaFoldDB" id="A0A1X7U9S1"/>
<sequence>MATKEEEEFNEDSWTHLTLEPPAEPPLEERGGEEEAERKSYVPLEHQECLSLFDDDGRLVKEAKLRKSLFEGGVTASWRPHIWKFLFQIYPFNSTHREQKTIDLENRAKYKALHDRWVVLDKTVNLPDEEPSSDPLEYLLSSDDENTEEKAVKSLVYSFAEQVTLMDRSIPQAPPTPQEPADQTHPDHTLPDHLTPETCPHCNKVLRRTDSMATPLDTESTSLLAILEFPSSVYATRQPVDLMGSYPKSKRVILRDVKRTDRTMHYFSHKRNLRKVHRLLHIYALFHPDIGYCQGMNDILSRFLVVTDSEVDSYWMFCNYMHIKRHDFIEETMMNKILLVPMLLKEMDEELHKFFQESECNDYLFCHRWLLLDFKREFSFSDSLRLLEVISSHYLTLSSHRALKELDKAAAEEFAAEDGEVRSADATVNTEYSFDVFICVAILILNKQSVSVDNDAASIYGCLNNLSNKMNINAVLSKAESLFYSYCRQSIKKSFKEIDL</sequence>
<dbReference type="InterPro" id="IPR000195">
    <property type="entry name" value="Rab-GAP-TBC_dom"/>
</dbReference>
<organism evidence="4">
    <name type="scientific">Amphimedon queenslandica</name>
    <name type="common">Sponge</name>
    <dbReference type="NCBI Taxonomy" id="400682"/>
    <lineage>
        <taxon>Eukaryota</taxon>
        <taxon>Metazoa</taxon>
        <taxon>Porifera</taxon>
        <taxon>Demospongiae</taxon>
        <taxon>Heteroscleromorpha</taxon>
        <taxon>Haplosclerida</taxon>
        <taxon>Niphatidae</taxon>
        <taxon>Amphimedon</taxon>
    </lineage>
</organism>
<reference evidence="5" key="1">
    <citation type="journal article" date="2010" name="Nature">
        <title>The Amphimedon queenslandica genome and the evolution of animal complexity.</title>
        <authorList>
            <person name="Srivastava M."/>
            <person name="Simakov O."/>
            <person name="Chapman J."/>
            <person name="Fahey B."/>
            <person name="Gauthier M.E."/>
            <person name="Mitros T."/>
            <person name="Richards G.S."/>
            <person name="Conaco C."/>
            <person name="Dacre M."/>
            <person name="Hellsten U."/>
            <person name="Larroux C."/>
            <person name="Putnam N.H."/>
            <person name="Stanke M."/>
            <person name="Adamska M."/>
            <person name="Darling A."/>
            <person name="Degnan S.M."/>
            <person name="Oakley T.H."/>
            <person name="Plachetzki D.C."/>
            <person name="Zhai Y."/>
            <person name="Adamski M."/>
            <person name="Calcino A."/>
            <person name="Cummins S.F."/>
            <person name="Goodstein D.M."/>
            <person name="Harris C."/>
            <person name="Jackson D.J."/>
            <person name="Leys S.P."/>
            <person name="Shu S."/>
            <person name="Woodcroft B.J."/>
            <person name="Vervoort M."/>
            <person name="Kosik K.S."/>
            <person name="Manning G."/>
            <person name="Degnan B.M."/>
            <person name="Rokhsar D.S."/>
        </authorList>
    </citation>
    <scope>NUCLEOTIDE SEQUENCE [LARGE SCALE GENOMIC DNA]</scope>
</reference>
<dbReference type="Proteomes" id="UP000007879">
    <property type="component" value="Unassembled WGS sequence"/>
</dbReference>
<protein>
    <recommendedName>
        <fullName evidence="3">Rab-GAP TBC domain-containing protein</fullName>
    </recommendedName>
</protein>
<feature type="region of interest" description="Disordered" evidence="2">
    <location>
        <begin position="1"/>
        <end position="40"/>
    </location>
</feature>
<keyword evidence="1" id="KW-0343">GTPase activation</keyword>
<gene>
    <name evidence="4" type="primary">100640505</name>
</gene>
<evidence type="ECO:0000256" key="2">
    <source>
        <dbReference type="SAM" id="MobiDB-lite"/>
    </source>
</evidence>
<dbReference type="GO" id="GO:0005096">
    <property type="term" value="F:GTPase activator activity"/>
    <property type="evidence" value="ECO:0007669"/>
    <property type="project" value="UniProtKB-KW"/>
</dbReference>
<dbReference type="InterPro" id="IPR035969">
    <property type="entry name" value="Rab-GAP_TBC_sf"/>
</dbReference>
<dbReference type="OrthoDB" id="10264062at2759"/>
<evidence type="ECO:0000313" key="4">
    <source>
        <dbReference type="EnsemblMetazoa" id="Aqu2.1.24505_001"/>
    </source>
</evidence>
<dbReference type="InParanoid" id="A0A1X7U9S1"/>
<dbReference type="EnsemblMetazoa" id="Aqu2.1.24505_001">
    <property type="protein sequence ID" value="Aqu2.1.24505_001"/>
    <property type="gene ID" value="Aqu2.1.24505"/>
</dbReference>
<proteinExistence type="predicted"/>